<feature type="transmembrane region" description="Helical" evidence="1">
    <location>
        <begin position="6"/>
        <end position="24"/>
    </location>
</feature>
<name>A0A0C2N9V9_THEKT</name>
<accession>A0A0C2N9V9</accession>
<protein>
    <submittedName>
        <fullName evidence="2">Uncharacterized protein</fullName>
    </submittedName>
</protein>
<dbReference type="EMBL" id="JWZT01000975">
    <property type="protein sequence ID" value="KII73125.1"/>
    <property type="molecule type" value="Genomic_DNA"/>
</dbReference>
<evidence type="ECO:0000256" key="1">
    <source>
        <dbReference type="SAM" id="Phobius"/>
    </source>
</evidence>
<dbReference type="Proteomes" id="UP000031668">
    <property type="component" value="Unassembled WGS sequence"/>
</dbReference>
<organism evidence="2 3">
    <name type="scientific">Thelohanellus kitauei</name>
    <name type="common">Myxosporean</name>
    <dbReference type="NCBI Taxonomy" id="669202"/>
    <lineage>
        <taxon>Eukaryota</taxon>
        <taxon>Metazoa</taxon>
        <taxon>Cnidaria</taxon>
        <taxon>Myxozoa</taxon>
        <taxon>Myxosporea</taxon>
        <taxon>Bivalvulida</taxon>
        <taxon>Platysporina</taxon>
        <taxon>Myxobolidae</taxon>
        <taxon>Thelohanellus</taxon>
    </lineage>
</organism>
<evidence type="ECO:0000313" key="3">
    <source>
        <dbReference type="Proteomes" id="UP000031668"/>
    </source>
</evidence>
<keyword evidence="1" id="KW-0472">Membrane</keyword>
<sequence length="129" mass="15031">MVGVHIFQICIIIFTSFIFTAHGCDEQYLGLLRLAAKQYNDKQRGNIGNHQPEDDVRNFLNEVFFINILNKDFFIWVIRSFVEVYRPNDARTVQNANTLYVQCINLGLLNCPDLTRNIQKCLVDHHESL</sequence>
<proteinExistence type="predicted"/>
<comment type="caution">
    <text evidence="2">The sequence shown here is derived from an EMBL/GenBank/DDBJ whole genome shotgun (WGS) entry which is preliminary data.</text>
</comment>
<evidence type="ECO:0000313" key="2">
    <source>
        <dbReference type="EMBL" id="KII73125.1"/>
    </source>
</evidence>
<dbReference type="AlphaFoldDB" id="A0A0C2N9V9"/>
<gene>
    <name evidence="2" type="ORF">RF11_00307</name>
</gene>
<keyword evidence="3" id="KW-1185">Reference proteome</keyword>
<keyword evidence="1" id="KW-0812">Transmembrane</keyword>
<keyword evidence="1" id="KW-1133">Transmembrane helix</keyword>
<reference evidence="2 3" key="1">
    <citation type="journal article" date="2014" name="Genome Biol. Evol.">
        <title>The genome of the myxosporean Thelohanellus kitauei shows adaptations to nutrient acquisition within its fish host.</title>
        <authorList>
            <person name="Yang Y."/>
            <person name="Xiong J."/>
            <person name="Zhou Z."/>
            <person name="Huo F."/>
            <person name="Miao W."/>
            <person name="Ran C."/>
            <person name="Liu Y."/>
            <person name="Zhang J."/>
            <person name="Feng J."/>
            <person name="Wang M."/>
            <person name="Wang M."/>
            <person name="Wang L."/>
            <person name="Yao B."/>
        </authorList>
    </citation>
    <scope>NUCLEOTIDE SEQUENCE [LARGE SCALE GENOMIC DNA]</scope>
    <source>
        <strain evidence="2">Wuqing</strain>
    </source>
</reference>